<name>A0ABR9ZYT7_9FIRM</name>
<organism evidence="7 8">
    <name type="scientific">Fusibacter ferrireducens</name>
    <dbReference type="NCBI Taxonomy" id="2785058"/>
    <lineage>
        <taxon>Bacteria</taxon>
        <taxon>Bacillati</taxon>
        <taxon>Bacillota</taxon>
        <taxon>Clostridia</taxon>
        <taxon>Eubacteriales</taxon>
        <taxon>Eubacteriales Family XII. Incertae Sedis</taxon>
        <taxon>Fusibacter</taxon>
    </lineage>
</organism>
<sequence length="87" mass="9768">MRIDKYLKNARLIKRRTVAKEACDQGRVSINGKTAKAGAEVAVGDEIIITFGNRKLTLKITALEEHVKKELAKELYEILSEEKIEAV</sequence>
<dbReference type="PROSITE" id="PS50889">
    <property type="entry name" value="S4"/>
    <property type="match status" value="1"/>
</dbReference>
<gene>
    <name evidence="5" type="primary">rqcP</name>
    <name evidence="7" type="ORF">ISU02_21200</name>
</gene>
<accession>A0ABR9ZYT7</accession>
<evidence type="ECO:0000259" key="6">
    <source>
        <dbReference type="SMART" id="SM00363"/>
    </source>
</evidence>
<proteinExistence type="inferred from homology"/>
<comment type="subunit">
    <text evidence="5">Associates with stalled 50S ribosomal subunits. Binds to RqcH, 23S rRNA and the P-site tRNA. Does not require RqcH for association with 50S subunits.</text>
</comment>
<comment type="function">
    <text evidence="5">Key component of the ribosome quality control system (RQC), a ribosome-associated complex that mediates the extraction of incompletely synthesized nascent chains from stalled ribosomes and their subsequent degradation. RqcH recruits Ala-charged tRNA, and with RqcP directs the elongation of stalled nascent chains on 50S ribosomal subunits, leading to non-templated C-terminal alanine extensions (Ala tail). The Ala tail promotes nascent chain degradation. RqcP is associated with the translocation-like movement of the peptidyl-tRNA from the A-site into the P-site.</text>
</comment>
<dbReference type="Pfam" id="PF01479">
    <property type="entry name" value="S4"/>
    <property type="match status" value="1"/>
</dbReference>
<dbReference type="CDD" id="cd00165">
    <property type="entry name" value="S4"/>
    <property type="match status" value="1"/>
</dbReference>
<reference evidence="7 8" key="1">
    <citation type="submission" date="2020-11" db="EMBL/GenBank/DDBJ databases">
        <title>Fusibacter basophilias sp. nov.</title>
        <authorList>
            <person name="Qiu D."/>
        </authorList>
    </citation>
    <scope>NUCLEOTIDE SEQUENCE [LARGE SCALE GENOMIC DNA]</scope>
    <source>
        <strain evidence="7 8">Q10-2</strain>
    </source>
</reference>
<keyword evidence="3 5" id="KW-0694">RNA-binding</keyword>
<feature type="domain" description="RNA-binding S4" evidence="6">
    <location>
        <begin position="1"/>
        <end position="64"/>
    </location>
</feature>
<dbReference type="InterPro" id="IPR002942">
    <property type="entry name" value="S4_RNA-bd"/>
</dbReference>
<dbReference type="PIRSF" id="PIRSF038881">
    <property type="entry name" value="RNAbp_HP1423"/>
    <property type="match status" value="1"/>
</dbReference>
<dbReference type="Gene3D" id="3.10.290.10">
    <property type="entry name" value="RNA-binding S4 domain"/>
    <property type="match status" value="1"/>
</dbReference>
<dbReference type="HAMAP" id="MF_00871">
    <property type="entry name" value="RqcP"/>
    <property type="match status" value="1"/>
</dbReference>
<evidence type="ECO:0000313" key="7">
    <source>
        <dbReference type="EMBL" id="MBF4695619.1"/>
    </source>
</evidence>
<comment type="similarity">
    <text evidence="5">Belongs to the RqcP family.</text>
</comment>
<keyword evidence="1 5" id="KW-0820">tRNA-binding</keyword>
<dbReference type="Proteomes" id="UP000614200">
    <property type="component" value="Unassembled WGS sequence"/>
</dbReference>
<protein>
    <recommendedName>
        <fullName evidence="5">RQC P-site tRNA stabilizing factor</fullName>
        <shortName evidence="5">RqcP</shortName>
    </recommendedName>
    <alternativeName>
        <fullName evidence="5">Ribosome-associated protein quality control protein P</fullName>
    </alternativeName>
</protein>
<comment type="caution">
    <text evidence="7">The sequence shown here is derived from an EMBL/GenBank/DDBJ whole genome shotgun (WGS) entry which is preliminary data.</text>
</comment>
<evidence type="ECO:0000313" key="8">
    <source>
        <dbReference type="Proteomes" id="UP000614200"/>
    </source>
</evidence>
<evidence type="ECO:0000256" key="1">
    <source>
        <dbReference type="ARBA" id="ARBA00022555"/>
    </source>
</evidence>
<evidence type="ECO:0000256" key="2">
    <source>
        <dbReference type="ARBA" id="ARBA00022730"/>
    </source>
</evidence>
<dbReference type="EMBL" id="JADKNH010000018">
    <property type="protein sequence ID" value="MBF4695619.1"/>
    <property type="molecule type" value="Genomic_DNA"/>
</dbReference>
<keyword evidence="8" id="KW-1185">Reference proteome</keyword>
<evidence type="ECO:0000256" key="5">
    <source>
        <dbReference type="HAMAP-Rule" id="MF_00871"/>
    </source>
</evidence>
<keyword evidence="4 5" id="KW-0648">Protein biosynthesis</keyword>
<dbReference type="InterPro" id="IPR036986">
    <property type="entry name" value="S4_RNA-bd_sf"/>
</dbReference>
<keyword evidence="2 5" id="KW-0699">rRNA-binding</keyword>
<dbReference type="InterPro" id="IPR025490">
    <property type="entry name" value="RqcP"/>
</dbReference>
<evidence type="ECO:0000256" key="4">
    <source>
        <dbReference type="ARBA" id="ARBA00022917"/>
    </source>
</evidence>
<evidence type="ECO:0000256" key="3">
    <source>
        <dbReference type="ARBA" id="ARBA00022884"/>
    </source>
</evidence>
<dbReference type="SMART" id="SM00363">
    <property type="entry name" value="S4"/>
    <property type="match status" value="1"/>
</dbReference>
<dbReference type="SUPFAM" id="SSF55174">
    <property type="entry name" value="Alpha-L RNA-binding motif"/>
    <property type="match status" value="1"/>
</dbReference>
<dbReference type="RefSeq" id="WP_194703859.1">
    <property type="nucleotide sequence ID" value="NZ_JADKNH010000018.1"/>
</dbReference>